<dbReference type="PROSITE" id="PS50158">
    <property type="entry name" value="ZF_CCHC"/>
    <property type="match status" value="1"/>
</dbReference>
<dbReference type="GO" id="GO:0008270">
    <property type="term" value="F:zinc ion binding"/>
    <property type="evidence" value="ECO:0007669"/>
    <property type="project" value="UniProtKB-KW"/>
</dbReference>
<feature type="non-terminal residue" evidence="3">
    <location>
        <position position="1"/>
    </location>
</feature>
<dbReference type="GO" id="GO:0003676">
    <property type="term" value="F:nucleic acid binding"/>
    <property type="evidence" value="ECO:0007669"/>
    <property type="project" value="InterPro"/>
</dbReference>
<gene>
    <name evidence="3" type="ORF">TR165226</name>
</gene>
<keyword evidence="1" id="KW-0862">Zinc</keyword>
<keyword evidence="1" id="KW-0863">Zinc-finger</keyword>
<dbReference type="SUPFAM" id="SSF50630">
    <property type="entry name" value="Acid proteases"/>
    <property type="match status" value="1"/>
</dbReference>
<evidence type="ECO:0000256" key="1">
    <source>
        <dbReference type="PROSITE-ProRule" id="PRU00047"/>
    </source>
</evidence>
<feature type="domain" description="CCHC-type" evidence="2">
    <location>
        <begin position="54"/>
        <end position="70"/>
    </location>
</feature>
<accession>A0A0V0J3Z8</accession>
<proteinExistence type="predicted"/>
<sequence length="194" mass="21642">DTRLIGDVNSQPVRVFETKASRPKENISFARKPKTACWQCGGWHFVSNCPYRTRRCYQCSRVGHKATHCRAKQSSPGKRCNVIAQHNSQGLSCEDLKYLTASIDGQPARLHVDTASDLKIISIDMWEALASPKLKPTTICACASNNTQMQFGDIFQATIVFEDKACLTDIYASKSENDPLGNKTISHSRRYAVL</sequence>
<dbReference type="PANTHER" id="PTHR36943">
    <property type="entry name" value="CCHC-TYPE DOMAIN-CONTAINING PROTEIN"/>
    <property type="match status" value="1"/>
</dbReference>
<keyword evidence="1" id="KW-0479">Metal-binding</keyword>
<evidence type="ECO:0000259" key="2">
    <source>
        <dbReference type="PROSITE" id="PS50158"/>
    </source>
</evidence>
<reference evidence="3" key="1">
    <citation type="submission" date="2016-01" db="EMBL/GenBank/DDBJ databases">
        <title>Reference transcriptome for the parasite Schistocephalus solidus: insights into the molecular evolution of parasitism.</title>
        <authorList>
            <person name="Hebert F.O."/>
            <person name="Grambauer S."/>
            <person name="Barber I."/>
            <person name="Landry C.R."/>
            <person name="Aubin-Horth N."/>
        </authorList>
    </citation>
    <scope>NUCLEOTIDE SEQUENCE</scope>
</reference>
<name>A0A0V0J3Z8_SCHSO</name>
<organism evidence="3">
    <name type="scientific">Schistocephalus solidus</name>
    <name type="common">Tapeworm</name>
    <dbReference type="NCBI Taxonomy" id="70667"/>
    <lineage>
        <taxon>Eukaryota</taxon>
        <taxon>Metazoa</taxon>
        <taxon>Spiralia</taxon>
        <taxon>Lophotrochozoa</taxon>
        <taxon>Platyhelminthes</taxon>
        <taxon>Cestoda</taxon>
        <taxon>Eucestoda</taxon>
        <taxon>Diphyllobothriidea</taxon>
        <taxon>Diphyllobothriidae</taxon>
        <taxon>Schistocephalus</taxon>
    </lineage>
</organism>
<protein>
    <submittedName>
        <fullName evidence="3">Zinc knuckle</fullName>
    </submittedName>
</protein>
<dbReference type="PANTHER" id="PTHR36943:SF1">
    <property type="entry name" value="CCHC-TYPE DOMAIN-CONTAINING PROTEIN"/>
    <property type="match status" value="1"/>
</dbReference>
<dbReference type="InterPro" id="IPR001878">
    <property type="entry name" value="Znf_CCHC"/>
</dbReference>
<dbReference type="InterPro" id="IPR021109">
    <property type="entry name" value="Peptidase_aspartic_dom_sf"/>
</dbReference>
<evidence type="ECO:0000313" key="3">
    <source>
        <dbReference type="EMBL" id="JAP59786.1"/>
    </source>
</evidence>
<dbReference type="EMBL" id="GEEE01003439">
    <property type="protein sequence ID" value="JAP59786.1"/>
    <property type="molecule type" value="Transcribed_RNA"/>
</dbReference>
<dbReference type="Gene3D" id="4.10.60.10">
    <property type="entry name" value="Zinc finger, CCHC-type"/>
    <property type="match status" value="1"/>
</dbReference>
<dbReference type="AlphaFoldDB" id="A0A0V0J3Z8"/>